<reference evidence="1" key="1">
    <citation type="submission" date="2019-08" db="EMBL/GenBank/DDBJ databases">
        <title>Reference gene set and small RNA set construction with multiple tissues from Davidia involucrata Baill.</title>
        <authorList>
            <person name="Yang H."/>
            <person name="Zhou C."/>
            <person name="Li G."/>
            <person name="Wang J."/>
            <person name="Gao P."/>
            <person name="Wang M."/>
            <person name="Wang R."/>
            <person name="Zhao Y."/>
        </authorList>
    </citation>
    <scope>NUCLEOTIDE SEQUENCE</scope>
    <source>
        <tissue evidence="1">Mixed with DoveR01_LX</tissue>
    </source>
</reference>
<dbReference type="AlphaFoldDB" id="A0A5B7AXP0"/>
<dbReference type="GO" id="GO:0016567">
    <property type="term" value="P:protein ubiquitination"/>
    <property type="evidence" value="ECO:0007669"/>
    <property type="project" value="UniProtKB-UniPathway"/>
</dbReference>
<protein>
    <submittedName>
        <fullName evidence="1">Uncharacterized protein</fullName>
    </submittedName>
</protein>
<dbReference type="UniPathway" id="UPA00143"/>
<organism evidence="1">
    <name type="scientific">Davidia involucrata</name>
    <name type="common">Dove tree</name>
    <dbReference type="NCBI Taxonomy" id="16924"/>
    <lineage>
        <taxon>Eukaryota</taxon>
        <taxon>Viridiplantae</taxon>
        <taxon>Streptophyta</taxon>
        <taxon>Embryophyta</taxon>
        <taxon>Tracheophyta</taxon>
        <taxon>Spermatophyta</taxon>
        <taxon>Magnoliopsida</taxon>
        <taxon>eudicotyledons</taxon>
        <taxon>Gunneridae</taxon>
        <taxon>Pentapetalae</taxon>
        <taxon>asterids</taxon>
        <taxon>Cornales</taxon>
        <taxon>Nyssaceae</taxon>
        <taxon>Davidia</taxon>
    </lineage>
</organism>
<proteinExistence type="predicted"/>
<accession>A0A5B7AXP0</accession>
<dbReference type="EMBL" id="GHES01030903">
    <property type="protein sequence ID" value="MPA61462.1"/>
    <property type="molecule type" value="Transcribed_RNA"/>
</dbReference>
<dbReference type="InterPro" id="IPR038920">
    <property type="entry name" value="At3g05675-like"/>
</dbReference>
<gene>
    <name evidence="1" type="ORF">Din_030903</name>
</gene>
<name>A0A5B7AXP0_DAVIN</name>
<sequence length="305" mass="33638">MMESSPTTIAPLLLRNLLTSIFIYADKSLLNLTEKYKLLQVLRSLLISAFLFFLRILPSFYPSADNYNYSFKPPKTDNYVQTTTAGGGDSGIARALSQLLSIVNDIPVSSRKYEGVRSLAERLIDENLREDNETLREVNCTVLSAAFSRTLAQLEAAVMGGCGGGNNSIGEVADGGPRNGDYYRLNRILRAVLYYGDAAWTRFGKSREELGRSGNSAEKLAAELLWLAQKLAACGSDEEAVCRWASASNLAWLALSAEPRLQGSLVKVSGMLFFHTNGMVLRRWYKIVEYSDQSGFTYVCAGAQF</sequence>
<evidence type="ECO:0000313" key="1">
    <source>
        <dbReference type="EMBL" id="MPA61462.1"/>
    </source>
</evidence>
<dbReference type="PANTHER" id="PTHR31060:SF4">
    <property type="entry name" value="1,8-CINEOLE SYNTHASE"/>
    <property type="match status" value="1"/>
</dbReference>
<dbReference type="PANTHER" id="PTHR31060">
    <property type="entry name" value="OSJNBA0011J08.25 PROTEIN-RELATED"/>
    <property type="match status" value="1"/>
</dbReference>